<feature type="transmembrane region" description="Helical" evidence="15">
    <location>
        <begin position="680"/>
        <end position="701"/>
    </location>
</feature>
<feature type="transmembrane region" description="Helical" evidence="15">
    <location>
        <begin position="745"/>
        <end position="766"/>
    </location>
</feature>
<evidence type="ECO:0000256" key="3">
    <source>
        <dbReference type="ARBA" id="ARBA00007222"/>
    </source>
</evidence>
<feature type="compositionally biased region" description="Low complexity" evidence="16">
    <location>
        <begin position="914"/>
        <end position="946"/>
    </location>
</feature>
<dbReference type="AlphaFoldDB" id="A0AAN6G4I4"/>
<protein>
    <recommendedName>
        <fullName evidence="4 15">Dolichyl-phosphate-mannose--protein mannosyltransferase</fullName>
        <ecNumber evidence="4 15">2.4.1.109</ecNumber>
    </recommendedName>
</protein>
<feature type="non-terminal residue" evidence="18">
    <location>
        <position position="994"/>
    </location>
</feature>
<evidence type="ECO:0000256" key="1">
    <source>
        <dbReference type="ARBA" id="ARBA00004477"/>
    </source>
</evidence>
<dbReference type="GO" id="GO:0005789">
    <property type="term" value="C:endoplasmic reticulum membrane"/>
    <property type="evidence" value="ECO:0007669"/>
    <property type="project" value="UniProtKB-SubCell"/>
</dbReference>
<feature type="domain" description="MIR" evidence="17">
    <location>
        <begin position="376"/>
        <end position="430"/>
    </location>
</feature>
<dbReference type="InterPro" id="IPR016093">
    <property type="entry name" value="MIR_motif"/>
</dbReference>
<evidence type="ECO:0000313" key="18">
    <source>
        <dbReference type="EMBL" id="KAK0520374.1"/>
    </source>
</evidence>
<evidence type="ECO:0000313" key="19">
    <source>
        <dbReference type="Proteomes" id="UP001176521"/>
    </source>
</evidence>
<evidence type="ECO:0000256" key="7">
    <source>
        <dbReference type="ARBA" id="ARBA00022692"/>
    </source>
</evidence>
<feature type="transmembrane region" description="Helical" evidence="15">
    <location>
        <begin position="290"/>
        <end position="306"/>
    </location>
</feature>
<evidence type="ECO:0000259" key="17">
    <source>
        <dbReference type="PROSITE" id="PS50919"/>
    </source>
</evidence>
<comment type="catalytic activity">
    <reaction evidence="14 15">
        <text>a di-trans,poly-cis-dolichyl beta-D-mannosyl phosphate + L-seryl-[protein] = 3-O-(alpha-D-mannosyl)-L-seryl-[protein] + a di-trans,poly-cis-dolichyl phosphate + H(+)</text>
        <dbReference type="Rhea" id="RHEA:17377"/>
        <dbReference type="Rhea" id="RHEA-COMP:9863"/>
        <dbReference type="Rhea" id="RHEA-COMP:13546"/>
        <dbReference type="Rhea" id="RHEA-COMP:19498"/>
        <dbReference type="Rhea" id="RHEA-COMP:19501"/>
        <dbReference type="ChEBI" id="CHEBI:15378"/>
        <dbReference type="ChEBI" id="CHEBI:29999"/>
        <dbReference type="ChEBI" id="CHEBI:57683"/>
        <dbReference type="ChEBI" id="CHEBI:58211"/>
        <dbReference type="ChEBI" id="CHEBI:137321"/>
        <dbReference type="EC" id="2.4.1.109"/>
    </reaction>
</comment>
<evidence type="ECO:0000256" key="16">
    <source>
        <dbReference type="SAM" id="MobiDB-lite"/>
    </source>
</evidence>
<keyword evidence="19" id="KW-1185">Reference proteome</keyword>
<dbReference type="GO" id="GO:0004169">
    <property type="term" value="F:dolichyl-phosphate-mannose-protein mannosyltransferase activity"/>
    <property type="evidence" value="ECO:0007669"/>
    <property type="project" value="UniProtKB-UniRule"/>
</dbReference>
<feature type="transmembrane region" description="Helical" evidence="15">
    <location>
        <begin position="721"/>
        <end position="739"/>
    </location>
</feature>
<feature type="transmembrane region" description="Helical" evidence="15">
    <location>
        <begin position="235"/>
        <end position="256"/>
    </location>
</feature>
<feature type="region of interest" description="Disordered" evidence="16">
    <location>
        <begin position="1"/>
        <end position="76"/>
    </location>
</feature>
<evidence type="ECO:0000256" key="13">
    <source>
        <dbReference type="ARBA" id="ARBA00045085"/>
    </source>
</evidence>
<comment type="caution">
    <text evidence="18">The sequence shown here is derived from an EMBL/GenBank/DDBJ whole genome shotgun (WGS) entry which is preliminary data.</text>
</comment>
<comment type="function">
    <text evidence="15">Transfers mannose from Dol-P-mannose to Ser or Thr residues on proteins.</text>
</comment>
<feature type="compositionally biased region" description="Polar residues" evidence="16">
    <location>
        <begin position="851"/>
        <end position="867"/>
    </location>
</feature>
<dbReference type="Proteomes" id="UP001176521">
    <property type="component" value="Unassembled WGS sequence"/>
</dbReference>
<evidence type="ECO:0000256" key="14">
    <source>
        <dbReference type="ARBA" id="ARBA00045102"/>
    </source>
</evidence>
<dbReference type="Pfam" id="PF02815">
    <property type="entry name" value="MIR"/>
    <property type="match status" value="1"/>
</dbReference>
<keyword evidence="7 15" id="KW-0812">Transmembrane</keyword>
<evidence type="ECO:0000256" key="2">
    <source>
        <dbReference type="ARBA" id="ARBA00004922"/>
    </source>
</evidence>
<evidence type="ECO:0000256" key="11">
    <source>
        <dbReference type="ARBA" id="ARBA00023136"/>
    </source>
</evidence>
<accession>A0AAN6G4I4</accession>
<evidence type="ECO:0000256" key="10">
    <source>
        <dbReference type="ARBA" id="ARBA00022989"/>
    </source>
</evidence>
<keyword evidence="10 15" id="KW-1133">Transmembrane helix</keyword>
<dbReference type="InterPro" id="IPR032421">
    <property type="entry name" value="PMT_4TMC"/>
</dbReference>
<sequence length="994" mass="109383">MASSSYAMTPSSMRARAGAGQQQQQQQLQQHSPGTGSPSNNNSKAGGASLFSSPSSSAPASSAGPRPGSPQLKRHLQQQQAFLSPAALWNLGPQEIKTLAVLVAVACLVRLWRLSAPSSVVFDEVHFGGFASKYIRRKFFMDVHPPLAKLLFTLVAWLGGFDGAFDFADIGKEYMIGDNTPVPYVAMRTMPALLGVATVPIAYISLRALGLRITSALLGAVAVLFDNALTTQSRLILLDSPLVFFTSTTALSYITFSNADRRAPFTRAWWTWLIITGVSLGAVASCKWVGFFTVATIGACTIVQLWNHLGDTRLPISQIARHFTARVLGLILVPFLIYYSLFGVHLSVLAFGGDGDAFLSPAFQHTLNDHNMDDTFADVSLGSTITIRHLNTHGGYLHSHNAVYPSGSQQQQITLYPHIDDNNNWVIVPAPADTATQPLDKDGVPLSKDGPADTEAHLGVPLQFVTNGMEVRLVHKQSHKRLHSHDSYRPPLTESDYQNEVTAYGFPGFAGDYNDNFFVEIEEGEGSDPESTKRLRALRSVFRLKHALTGCYLFSHKMNLPDWGFGQQEVTCNKNPTMPNSLWYIETNRHPLLERARAGNLTLDEAKQVNHGRVPEMHNYVRPSFWKRFWELNGSMWSTNKRLTDRHAYDSRPQHWPFFRRGINFWMKGHRQIYLMANPVVWWSASLSVLAYAGLRALLMLRAKRGYRDFNNSTVIFYDRIAGVAFTGWALHYLPFFLMHRQLFIHHYLPALYFSILLLAIMFDLATSPLRPQARLGVAGAFFFLVLLAFNAYSPLAYGSKWTTSACERTKFFRTWDYDCGSFPASKSEYSAFETHVKLSTDQLLGGQHAKATSSSAVEAAGTTQEGENPEILPEPGRHAFDEAPQRPKQSPHVSSPHGGAHDEPEHEGEDDAVAGAAAPAPAGGAGASPSKPGSAGSQAKNAANDDQAKANAKKLDEIDVQGLDVEQLQHIALEGTQKALADARKQASKEADA</sequence>
<dbReference type="InterPro" id="IPR027005">
    <property type="entry name" value="PMT-like"/>
</dbReference>
<feature type="transmembrane region" description="Helical" evidence="15">
    <location>
        <begin position="211"/>
        <end position="229"/>
    </location>
</feature>
<name>A0AAN6G4I4_9BASI</name>
<proteinExistence type="inferred from homology"/>
<evidence type="ECO:0000256" key="6">
    <source>
        <dbReference type="ARBA" id="ARBA00022679"/>
    </source>
</evidence>
<dbReference type="InterPro" id="IPR003342">
    <property type="entry name" value="ArnT-like_N"/>
</dbReference>
<dbReference type="PANTHER" id="PTHR10050:SF50">
    <property type="entry name" value="DOLICHYL-PHOSPHATE-MANNOSE--PROTEIN MANNOSYLTRANSFERASE 1-RELATED"/>
    <property type="match status" value="1"/>
</dbReference>
<dbReference type="PANTHER" id="PTHR10050">
    <property type="entry name" value="DOLICHYL-PHOSPHATE-MANNOSE--PROTEIN MANNOSYLTRANSFERASE"/>
    <property type="match status" value="1"/>
</dbReference>
<keyword evidence="11 15" id="KW-0472">Membrane</keyword>
<dbReference type="EMBL" id="JAPDMQ010000803">
    <property type="protein sequence ID" value="KAK0520374.1"/>
    <property type="molecule type" value="Genomic_DNA"/>
</dbReference>
<keyword evidence="9 15" id="KW-0256">Endoplasmic reticulum</keyword>
<organism evidence="18 19">
    <name type="scientific">Tilletia horrida</name>
    <dbReference type="NCBI Taxonomy" id="155126"/>
    <lineage>
        <taxon>Eukaryota</taxon>
        <taxon>Fungi</taxon>
        <taxon>Dikarya</taxon>
        <taxon>Basidiomycota</taxon>
        <taxon>Ustilaginomycotina</taxon>
        <taxon>Exobasidiomycetes</taxon>
        <taxon>Tilletiales</taxon>
        <taxon>Tilletiaceae</taxon>
        <taxon>Tilletia</taxon>
    </lineage>
</organism>
<dbReference type="InterPro" id="IPR036300">
    <property type="entry name" value="MIR_dom_sf"/>
</dbReference>
<reference evidence="18" key="1">
    <citation type="journal article" date="2023" name="PhytoFront">
        <title>Draft Genome Resources of Seven Strains of Tilletia horrida, Causal Agent of Kernel Smut of Rice.</title>
        <authorList>
            <person name="Khanal S."/>
            <person name="Antony Babu S."/>
            <person name="Zhou X.G."/>
        </authorList>
    </citation>
    <scope>NUCLEOTIDE SEQUENCE</scope>
    <source>
        <strain evidence="18">TX3</strain>
    </source>
</reference>
<feature type="transmembrane region" description="Helical" evidence="15">
    <location>
        <begin position="146"/>
        <end position="165"/>
    </location>
</feature>
<dbReference type="Gene3D" id="2.80.10.50">
    <property type="match status" value="1"/>
</dbReference>
<evidence type="ECO:0000256" key="15">
    <source>
        <dbReference type="RuleBase" id="RU367007"/>
    </source>
</evidence>
<keyword evidence="8" id="KW-0677">Repeat</keyword>
<evidence type="ECO:0000256" key="8">
    <source>
        <dbReference type="ARBA" id="ARBA00022737"/>
    </source>
</evidence>
<dbReference type="SUPFAM" id="SSF82109">
    <property type="entry name" value="MIR domain"/>
    <property type="match status" value="1"/>
</dbReference>
<evidence type="ECO:0000256" key="12">
    <source>
        <dbReference type="ARBA" id="ARBA00023180"/>
    </source>
</evidence>
<feature type="transmembrane region" description="Helical" evidence="15">
    <location>
        <begin position="268"/>
        <end position="284"/>
    </location>
</feature>
<dbReference type="EC" id="2.4.1.109" evidence="4 15"/>
<feature type="transmembrane region" description="Helical" evidence="15">
    <location>
        <begin position="327"/>
        <end position="351"/>
    </location>
</feature>
<feature type="domain" description="MIR" evidence="17">
    <location>
        <begin position="532"/>
        <end position="588"/>
    </location>
</feature>
<comment type="pathway">
    <text evidence="2 15">Protein modification; protein glycosylation.</text>
</comment>
<comment type="subcellular location">
    <subcellularLocation>
        <location evidence="1 15">Endoplasmic reticulum membrane</location>
        <topology evidence="1 15">Multi-pass membrane protein</topology>
    </subcellularLocation>
</comment>
<dbReference type="SMART" id="SM00472">
    <property type="entry name" value="MIR"/>
    <property type="match status" value="3"/>
</dbReference>
<keyword evidence="12" id="KW-0325">Glycoprotein</keyword>
<evidence type="ECO:0000256" key="5">
    <source>
        <dbReference type="ARBA" id="ARBA00022676"/>
    </source>
</evidence>
<feature type="compositionally biased region" description="Basic and acidic residues" evidence="16">
    <location>
        <begin position="876"/>
        <end position="886"/>
    </location>
</feature>
<feature type="transmembrane region" description="Helical" evidence="15">
    <location>
        <begin position="185"/>
        <end position="204"/>
    </location>
</feature>
<evidence type="ECO:0000256" key="9">
    <source>
        <dbReference type="ARBA" id="ARBA00022824"/>
    </source>
</evidence>
<feature type="domain" description="MIR" evidence="17">
    <location>
        <begin position="462"/>
        <end position="522"/>
    </location>
</feature>
<keyword evidence="5 15" id="KW-0328">Glycosyltransferase</keyword>
<gene>
    <name evidence="18" type="primary">PMT1</name>
    <name evidence="18" type="ORF">OC842_007120</name>
</gene>
<dbReference type="Pfam" id="PF16192">
    <property type="entry name" value="PMT_4TMC"/>
    <property type="match status" value="1"/>
</dbReference>
<feature type="compositionally biased region" description="Low complexity" evidence="16">
    <location>
        <begin position="21"/>
        <end position="70"/>
    </location>
</feature>
<feature type="compositionally biased region" description="Polar residues" evidence="16">
    <location>
        <begin position="1"/>
        <end position="12"/>
    </location>
</feature>
<feature type="region of interest" description="Disordered" evidence="16">
    <location>
        <begin position="848"/>
        <end position="954"/>
    </location>
</feature>
<evidence type="ECO:0000256" key="4">
    <source>
        <dbReference type="ARBA" id="ARBA00012839"/>
    </source>
</evidence>
<keyword evidence="6 15" id="KW-0808">Transferase</keyword>
<dbReference type="PROSITE" id="PS50919">
    <property type="entry name" value="MIR"/>
    <property type="match status" value="3"/>
</dbReference>
<comment type="similarity">
    <text evidence="3 15">Belongs to the glycosyltransferase 39 family.</text>
</comment>
<dbReference type="Pfam" id="PF02366">
    <property type="entry name" value="PMT"/>
    <property type="match status" value="1"/>
</dbReference>
<feature type="transmembrane region" description="Helical" evidence="15">
    <location>
        <begin position="778"/>
        <end position="798"/>
    </location>
</feature>
<comment type="catalytic activity">
    <reaction evidence="13 15">
        <text>a di-trans,poly-cis-dolichyl beta-D-mannosyl phosphate + L-threonyl-[protein] = 3-O-(alpha-D-mannosyl)-L-threonyl-[protein] + a di-trans,poly-cis-dolichyl phosphate + H(+)</text>
        <dbReference type="Rhea" id="RHEA:53396"/>
        <dbReference type="Rhea" id="RHEA-COMP:11060"/>
        <dbReference type="Rhea" id="RHEA-COMP:13547"/>
        <dbReference type="Rhea" id="RHEA-COMP:19498"/>
        <dbReference type="Rhea" id="RHEA-COMP:19501"/>
        <dbReference type="ChEBI" id="CHEBI:15378"/>
        <dbReference type="ChEBI" id="CHEBI:30013"/>
        <dbReference type="ChEBI" id="CHEBI:57683"/>
        <dbReference type="ChEBI" id="CHEBI:58211"/>
        <dbReference type="ChEBI" id="CHEBI:137323"/>
        <dbReference type="EC" id="2.4.1.109"/>
    </reaction>
</comment>
<dbReference type="CDD" id="cd23283">
    <property type="entry name" value="beta-trefoil_MIR_PMT1-like"/>
    <property type="match status" value="1"/>
</dbReference>